<feature type="transmembrane region" description="Helical" evidence="1">
    <location>
        <begin position="337"/>
        <end position="353"/>
    </location>
</feature>
<dbReference type="GO" id="GO:0071111">
    <property type="term" value="F:cyclic-guanylate-specific phosphodiesterase activity"/>
    <property type="evidence" value="ECO:0007669"/>
    <property type="project" value="InterPro"/>
</dbReference>
<dbReference type="InterPro" id="IPR011622">
    <property type="entry name" value="7TMR_DISM_rcpt_extracell_dom2"/>
</dbReference>
<dbReference type="InterPro" id="IPR029787">
    <property type="entry name" value="Nucleotide_cyclase"/>
</dbReference>
<dbReference type="Gene3D" id="2.60.40.2380">
    <property type="match status" value="1"/>
</dbReference>
<dbReference type="InterPro" id="IPR043128">
    <property type="entry name" value="Rev_trsase/Diguanyl_cyclase"/>
</dbReference>
<dbReference type="SMART" id="SM00052">
    <property type="entry name" value="EAL"/>
    <property type="match status" value="1"/>
</dbReference>
<gene>
    <name evidence="3" type="ORF">MS5N3_15410</name>
</gene>
<name>A0A5M3PMG5_9GAMM</name>
<dbReference type="Pfam" id="PF00990">
    <property type="entry name" value="GGDEF"/>
    <property type="match status" value="1"/>
</dbReference>
<proteinExistence type="predicted"/>
<reference evidence="3 4" key="1">
    <citation type="journal article" date="2019" name="J. Gen. Appl. Microbiol.">
        <title>Aerobic degradation of cis-dichloroethene by the marine bacterium Marinobacter salsuginis strain 5N-3.</title>
        <authorList>
            <person name="Inoue Y."/>
            <person name="Fukunaga Y."/>
            <person name="Katsumata H."/>
            <person name="Ohji S."/>
            <person name="Hosoyama A."/>
            <person name="Mori K."/>
            <person name="Ando K."/>
        </authorList>
    </citation>
    <scope>NUCLEOTIDE SEQUENCE [LARGE SCALE GENOMIC DNA]</scope>
    <source>
        <strain evidence="3 4">5N-3</strain>
    </source>
</reference>
<dbReference type="Pfam" id="PF00563">
    <property type="entry name" value="EAL"/>
    <property type="match status" value="1"/>
</dbReference>
<keyword evidence="4" id="KW-1185">Reference proteome</keyword>
<dbReference type="Gene3D" id="3.20.20.450">
    <property type="entry name" value="EAL domain"/>
    <property type="match status" value="1"/>
</dbReference>
<evidence type="ECO:0000313" key="3">
    <source>
        <dbReference type="EMBL" id="GBO84090.1"/>
    </source>
</evidence>
<dbReference type="Pfam" id="PF07695">
    <property type="entry name" value="7TMR-DISM_7TM"/>
    <property type="match status" value="1"/>
</dbReference>
<protein>
    <recommendedName>
        <fullName evidence="2">EAL domain-containing protein</fullName>
    </recommendedName>
</protein>
<dbReference type="EMBL" id="BGZH01000001">
    <property type="protein sequence ID" value="GBO84090.1"/>
    <property type="molecule type" value="Genomic_DNA"/>
</dbReference>
<evidence type="ECO:0000256" key="1">
    <source>
        <dbReference type="SAM" id="Phobius"/>
    </source>
</evidence>
<feature type="transmembrane region" description="Helical" evidence="1">
    <location>
        <begin position="278"/>
        <end position="297"/>
    </location>
</feature>
<dbReference type="InterPro" id="IPR035919">
    <property type="entry name" value="EAL_sf"/>
</dbReference>
<feature type="transmembrane region" description="Helical" evidence="1">
    <location>
        <begin position="247"/>
        <end position="272"/>
    </location>
</feature>
<dbReference type="InterPro" id="IPR000160">
    <property type="entry name" value="GGDEF_dom"/>
</dbReference>
<dbReference type="SUPFAM" id="SSF141868">
    <property type="entry name" value="EAL domain-like"/>
    <property type="match status" value="1"/>
</dbReference>
<dbReference type="RefSeq" id="WP_153634000.1">
    <property type="nucleotide sequence ID" value="NZ_BGZH01000001.1"/>
</dbReference>
<dbReference type="InterPro" id="IPR011623">
    <property type="entry name" value="7TMR_DISM_rcpt_extracell_dom1"/>
</dbReference>
<feature type="transmembrane region" description="Helical" evidence="1">
    <location>
        <begin position="365"/>
        <end position="389"/>
    </location>
</feature>
<keyword evidence="1" id="KW-0472">Membrane</keyword>
<feature type="transmembrane region" description="Helical" evidence="1">
    <location>
        <begin position="395"/>
        <end position="413"/>
    </location>
</feature>
<dbReference type="PANTHER" id="PTHR33121">
    <property type="entry name" value="CYCLIC DI-GMP PHOSPHODIESTERASE PDEF"/>
    <property type="match status" value="1"/>
</dbReference>
<dbReference type="SUPFAM" id="SSF55073">
    <property type="entry name" value="Nucleotide cyclase"/>
    <property type="match status" value="1"/>
</dbReference>
<comment type="caution">
    <text evidence="3">The sequence shown here is derived from an EMBL/GenBank/DDBJ whole genome shotgun (WGS) entry which is preliminary data.</text>
</comment>
<dbReference type="PROSITE" id="PS50883">
    <property type="entry name" value="EAL"/>
    <property type="match status" value="1"/>
</dbReference>
<dbReference type="CDD" id="cd01948">
    <property type="entry name" value="EAL"/>
    <property type="match status" value="1"/>
</dbReference>
<evidence type="ECO:0000259" key="2">
    <source>
        <dbReference type="PROSITE" id="PS50883"/>
    </source>
</evidence>
<dbReference type="Pfam" id="PF07696">
    <property type="entry name" value="7TMR-DISMED2"/>
    <property type="match status" value="1"/>
</dbReference>
<keyword evidence="1" id="KW-0812">Transmembrane</keyword>
<dbReference type="InterPro" id="IPR001633">
    <property type="entry name" value="EAL_dom"/>
</dbReference>
<dbReference type="PANTHER" id="PTHR33121:SF70">
    <property type="entry name" value="SIGNALING PROTEIN YKOW"/>
    <property type="match status" value="1"/>
</dbReference>
<dbReference type="Proteomes" id="UP000340077">
    <property type="component" value="Unassembled WGS sequence"/>
</dbReference>
<keyword evidence="1" id="KW-1133">Transmembrane helix</keyword>
<dbReference type="AlphaFoldDB" id="A0A5M3PMG5"/>
<dbReference type="InterPro" id="IPR050706">
    <property type="entry name" value="Cyclic-di-GMP_PDE-like"/>
</dbReference>
<feature type="transmembrane region" description="Helical" evidence="1">
    <location>
        <begin position="309"/>
        <end position="331"/>
    </location>
</feature>
<evidence type="ECO:0000313" key="4">
    <source>
        <dbReference type="Proteomes" id="UP000340077"/>
    </source>
</evidence>
<accession>A0A5M3PMG5</accession>
<feature type="domain" description="EAL" evidence="2">
    <location>
        <begin position="622"/>
        <end position="867"/>
    </location>
</feature>
<organism evidence="3 4">
    <name type="scientific">Marinobacter salsuginis</name>
    <dbReference type="NCBI Taxonomy" id="418719"/>
    <lineage>
        <taxon>Bacteria</taxon>
        <taxon>Pseudomonadati</taxon>
        <taxon>Pseudomonadota</taxon>
        <taxon>Gammaproteobacteria</taxon>
        <taxon>Pseudomonadales</taxon>
        <taxon>Marinobacteraceae</taxon>
        <taxon>Marinobacter</taxon>
    </lineage>
</organism>
<feature type="transmembrane region" description="Helical" evidence="1">
    <location>
        <begin position="217"/>
        <end position="235"/>
    </location>
</feature>
<feature type="transmembrane region" description="Helical" evidence="1">
    <location>
        <begin position="28"/>
        <end position="47"/>
    </location>
</feature>
<dbReference type="Gene3D" id="3.30.70.270">
    <property type="match status" value="1"/>
</dbReference>
<sequence length="867" mass="96254">MDDGTQQTEKAVLSELRAQSGLTPFRRWLPFLFLFAAMAYGLLAALLHQPANPLSPLPHVDAPASAPQSPRIVQIDYLVAPLEQVIDNENWRRQNWQAAPSESSGIGYYDGPVTFKVTVENPGTEDVEQWALVSAPYIDRLRPAILDENGVFQRLREMGDIYPFGNRLVSLPPWIWPVSLPTGTSTLLFEVQNTGPTLLPITIMEPNNVVSSIAGTMAWKAFITGLLVFALLLNLSFMMKFRLPGLAWLGVLTLSVIHVQLVMEGFGLWLIWPNLPEVNALLNISLCLCLISLCQITPNFIQVSRLPRLLLNATSALGLLHLLAMALQLPLIGQDSFLILALTGGSMILALALKQARHEVYARYFALSLLCILLGTVISAARTVGWVPVNSFTDSAFFIGAAAASLILTSGIGRQILEERKKRLNSDIRARQERKLRSHVEQNYKKLLKTHSVTGKPNRAMLEESLDQFDSQQRPYTVAMIQLTRFNEIEQALGYRTAEDLLRSYLWELDGFLKRIMGDRLIMVDGYALASIDTSNHAFAFYQSDTAGTDTEKLKTIVNWLGENFREGRFSLSWSPSVGIAHAPEHGVDASAILSSAGFAALNTHQSLTVYDPAIADLQYQQQMLMLDIEEALGNGCIWLEYQPTVRIEDASIASLEALIRWQHPDFGTVAPDRWIPLAEQVGMIHHVTLWVVDRVCEDMSALKSRHGDHIAVAVNISANDLTYPDFLEKVKGIVQRHGAHPSDLILEITETAMMADTVLAQEVIRTLSHSGFRIAVDDFGTGHSSLGTLATFELDELKIDRSFLSGILTQPARQRIFRAALDLGEALELDVVIEGVEEEAIAAWLQQFPGLYGQGYYWGKPEPLKS</sequence>
<dbReference type="SMART" id="SM00267">
    <property type="entry name" value="GGDEF"/>
    <property type="match status" value="1"/>
</dbReference>